<evidence type="ECO:0000256" key="4">
    <source>
        <dbReference type="ARBA" id="ARBA00007637"/>
    </source>
</evidence>
<feature type="domain" description="NAD-dependent epimerase/dehydratase" evidence="11">
    <location>
        <begin position="3"/>
        <end position="263"/>
    </location>
</feature>
<evidence type="ECO:0000313" key="13">
    <source>
        <dbReference type="Proteomes" id="UP000187404"/>
    </source>
</evidence>
<dbReference type="InterPro" id="IPR005886">
    <property type="entry name" value="UDP_G4E"/>
</dbReference>
<protein>
    <recommendedName>
        <fullName evidence="6 10">UDP-glucose 4-epimerase</fullName>
        <ecNumber evidence="5 10">5.1.3.2</ecNumber>
    </recommendedName>
</protein>
<evidence type="ECO:0000256" key="8">
    <source>
        <dbReference type="ARBA" id="ARBA00023144"/>
    </source>
</evidence>
<evidence type="ECO:0000256" key="1">
    <source>
        <dbReference type="ARBA" id="ARBA00000083"/>
    </source>
</evidence>
<dbReference type="Proteomes" id="UP000187404">
    <property type="component" value="Unassembled WGS sequence"/>
</dbReference>
<dbReference type="CDD" id="cd05247">
    <property type="entry name" value="UDP_G4E_1_SDR_e"/>
    <property type="match status" value="1"/>
</dbReference>
<evidence type="ECO:0000259" key="11">
    <source>
        <dbReference type="Pfam" id="PF01370"/>
    </source>
</evidence>
<evidence type="ECO:0000256" key="9">
    <source>
        <dbReference type="ARBA" id="ARBA00023235"/>
    </source>
</evidence>
<dbReference type="PRINTS" id="PR01713">
    <property type="entry name" value="NUCEPIMERASE"/>
</dbReference>
<comment type="pathway">
    <text evidence="3 10">Carbohydrate metabolism; galactose metabolism.</text>
</comment>
<dbReference type="NCBIfam" id="TIGR01179">
    <property type="entry name" value="galE"/>
    <property type="match status" value="1"/>
</dbReference>
<dbReference type="EMBL" id="MJIE01000001">
    <property type="protein sequence ID" value="OLR54781.1"/>
    <property type="molecule type" value="Genomic_DNA"/>
</dbReference>
<dbReference type="GO" id="GO:0005829">
    <property type="term" value="C:cytosol"/>
    <property type="evidence" value="ECO:0007669"/>
    <property type="project" value="TreeGrafter"/>
</dbReference>
<evidence type="ECO:0000256" key="5">
    <source>
        <dbReference type="ARBA" id="ARBA00013189"/>
    </source>
</evidence>
<dbReference type="InterPro" id="IPR036291">
    <property type="entry name" value="NAD(P)-bd_dom_sf"/>
</dbReference>
<dbReference type="InterPro" id="IPR001509">
    <property type="entry name" value="Epimerase_deHydtase"/>
</dbReference>
<comment type="similarity">
    <text evidence="4 10">Belongs to the NAD(P)-dependent epimerase/dehydratase family.</text>
</comment>
<keyword evidence="7 10" id="KW-0520">NAD</keyword>
<sequence>MKIVLTGGAGYIGTHTAVVLLQNGNDVITVDNYSNSTEEALRRVMLITGKPLIMYDCDLRDERKLERIFRENGPVDCVIHFAGYKSVGESVTHPIEYYENNIHGTLSLIKCMRANSVGSLIFSSSATVYGMENLSPCRESMPRGHCINPYGWTKWFSEQIIEDTVKADRSFSAVILRYFNPAGAHESGLIGEEPNGIPNNLMPYITQTAAGKREKLIIFGNDYSTPDGTCRRDFIHVMDLAEAHMKAAEYLMKHDGLEIFNIGTGMPYSVLEVVDMFQTANCVSVPYEFGNRREGDIPECWADVKKADEQLGWKARRSLSDMCVDAWNWQRKNPDSY</sequence>
<dbReference type="Pfam" id="PF01370">
    <property type="entry name" value="Epimerase"/>
    <property type="match status" value="1"/>
</dbReference>
<dbReference type="GO" id="GO:0003978">
    <property type="term" value="F:UDP-glucose 4-epimerase activity"/>
    <property type="evidence" value="ECO:0007669"/>
    <property type="project" value="UniProtKB-UniRule"/>
</dbReference>
<proteinExistence type="inferred from homology"/>
<keyword evidence="8" id="KW-0299">Galactose metabolism</keyword>
<keyword evidence="13" id="KW-1185">Reference proteome</keyword>
<evidence type="ECO:0000256" key="6">
    <source>
        <dbReference type="ARBA" id="ARBA00018569"/>
    </source>
</evidence>
<evidence type="ECO:0000256" key="3">
    <source>
        <dbReference type="ARBA" id="ARBA00004947"/>
    </source>
</evidence>
<dbReference type="RefSeq" id="WP_075711800.1">
    <property type="nucleotide sequence ID" value="NZ_MJIE01000001.1"/>
</dbReference>
<dbReference type="STRING" id="1261640.BHK98_00970"/>
<dbReference type="UniPathway" id="UPA00214"/>
<dbReference type="NCBIfam" id="NF007956">
    <property type="entry name" value="PRK10675.1"/>
    <property type="match status" value="1"/>
</dbReference>
<comment type="caution">
    <text evidence="12">The sequence shown here is derived from an EMBL/GenBank/DDBJ whole genome shotgun (WGS) entry which is preliminary data.</text>
</comment>
<comment type="subunit">
    <text evidence="10">Homodimer.</text>
</comment>
<dbReference type="PANTHER" id="PTHR43725:SF47">
    <property type="entry name" value="UDP-GLUCOSE 4-EPIMERASE"/>
    <property type="match status" value="1"/>
</dbReference>
<comment type="catalytic activity">
    <reaction evidence="1 10">
        <text>UDP-alpha-D-glucose = UDP-alpha-D-galactose</text>
        <dbReference type="Rhea" id="RHEA:22168"/>
        <dbReference type="ChEBI" id="CHEBI:58885"/>
        <dbReference type="ChEBI" id="CHEBI:66914"/>
        <dbReference type="EC" id="5.1.3.2"/>
    </reaction>
</comment>
<dbReference type="PANTHER" id="PTHR43725">
    <property type="entry name" value="UDP-GLUCOSE 4-EPIMERASE"/>
    <property type="match status" value="1"/>
</dbReference>
<dbReference type="Gene3D" id="3.40.50.720">
    <property type="entry name" value="NAD(P)-binding Rossmann-like Domain"/>
    <property type="match status" value="1"/>
</dbReference>
<organism evidence="12 13">
    <name type="scientific">Hornefia porci</name>
    <dbReference type="NCBI Taxonomy" id="2652292"/>
    <lineage>
        <taxon>Bacteria</taxon>
        <taxon>Bacillati</taxon>
        <taxon>Bacillota</taxon>
        <taxon>Clostridia</taxon>
        <taxon>Peptostreptococcales</taxon>
        <taxon>Anaerovoracaceae</taxon>
        <taxon>Hornefia</taxon>
    </lineage>
</organism>
<accession>A0A1Q9JF96</accession>
<dbReference type="GO" id="GO:0006012">
    <property type="term" value="P:galactose metabolic process"/>
    <property type="evidence" value="ECO:0007669"/>
    <property type="project" value="UniProtKB-UniPathway"/>
</dbReference>
<keyword evidence="10" id="KW-0119">Carbohydrate metabolism</keyword>
<evidence type="ECO:0000313" key="12">
    <source>
        <dbReference type="EMBL" id="OLR54781.1"/>
    </source>
</evidence>
<reference evidence="12 13" key="1">
    <citation type="journal article" date="2016" name="Appl. Environ. Microbiol.">
        <title>Function and Phylogeny of Bacterial Butyryl Coenzyme A:Acetate Transferases and Their Diversity in the Proximal Colon of Swine.</title>
        <authorList>
            <person name="Trachsel J."/>
            <person name="Bayles D.O."/>
            <person name="Looft T."/>
            <person name="Levine U.Y."/>
            <person name="Allen H.K."/>
        </authorList>
    </citation>
    <scope>NUCLEOTIDE SEQUENCE [LARGE SCALE GENOMIC DNA]</scope>
    <source>
        <strain evidence="12 13">68-3-10</strain>
    </source>
</reference>
<evidence type="ECO:0000256" key="10">
    <source>
        <dbReference type="RuleBase" id="RU366046"/>
    </source>
</evidence>
<dbReference type="SUPFAM" id="SSF51735">
    <property type="entry name" value="NAD(P)-binding Rossmann-fold domains"/>
    <property type="match status" value="1"/>
</dbReference>
<dbReference type="Gene3D" id="3.90.25.10">
    <property type="entry name" value="UDP-galactose 4-epimerase, domain 1"/>
    <property type="match status" value="1"/>
</dbReference>
<evidence type="ECO:0000256" key="2">
    <source>
        <dbReference type="ARBA" id="ARBA00001911"/>
    </source>
</evidence>
<gene>
    <name evidence="12" type="ORF">BHK98_00970</name>
</gene>
<dbReference type="OrthoDB" id="9811743at2"/>
<keyword evidence="9 10" id="KW-0413">Isomerase</keyword>
<evidence type="ECO:0000256" key="7">
    <source>
        <dbReference type="ARBA" id="ARBA00023027"/>
    </source>
</evidence>
<name>A0A1Q9JF96_9FIRM</name>
<dbReference type="EC" id="5.1.3.2" evidence="5 10"/>
<dbReference type="AlphaFoldDB" id="A0A1Q9JF96"/>
<comment type="cofactor">
    <cofactor evidence="2 10">
        <name>NAD(+)</name>
        <dbReference type="ChEBI" id="CHEBI:57540"/>
    </cofactor>
</comment>